<dbReference type="Pfam" id="PF00496">
    <property type="entry name" value="SBP_bac_5"/>
    <property type="match status" value="1"/>
</dbReference>
<evidence type="ECO:0000256" key="5">
    <source>
        <dbReference type="SAM" id="SignalP"/>
    </source>
</evidence>
<evidence type="ECO:0000313" key="7">
    <source>
        <dbReference type="EMBL" id="MDX8471016.1"/>
    </source>
</evidence>
<dbReference type="InterPro" id="IPR039424">
    <property type="entry name" value="SBP_5"/>
</dbReference>
<dbReference type="InterPro" id="IPR030678">
    <property type="entry name" value="Peptide/Ni-bd"/>
</dbReference>
<evidence type="ECO:0000256" key="2">
    <source>
        <dbReference type="ARBA" id="ARBA00005695"/>
    </source>
</evidence>
<feature type="domain" description="Solute-binding protein family 5" evidence="6">
    <location>
        <begin position="95"/>
        <end position="460"/>
    </location>
</feature>
<keyword evidence="3" id="KW-0813">Transport</keyword>
<dbReference type="EMBL" id="JAVIIZ010000001">
    <property type="protein sequence ID" value="MDX8471016.1"/>
    <property type="molecule type" value="Genomic_DNA"/>
</dbReference>
<organism evidence="7 8">
    <name type="scientific">Mesorhizobium dulcispinae</name>
    <dbReference type="NCBI Taxonomy" id="3072316"/>
    <lineage>
        <taxon>Bacteria</taxon>
        <taxon>Pseudomonadati</taxon>
        <taxon>Pseudomonadota</taxon>
        <taxon>Alphaproteobacteria</taxon>
        <taxon>Hyphomicrobiales</taxon>
        <taxon>Phyllobacteriaceae</taxon>
        <taxon>Mesorhizobium</taxon>
    </lineage>
</organism>
<evidence type="ECO:0000256" key="4">
    <source>
        <dbReference type="ARBA" id="ARBA00022729"/>
    </source>
</evidence>
<dbReference type="PIRSF" id="PIRSF002741">
    <property type="entry name" value="MppA"/>
    <property type="match status" value="1"/>
</dbReference>
<evidence type="ECO:0000256" key="3">
    <source>
        <dbReference type="ARBA" id="ARBA00022448"/>
    </source>
</evidence>
<dbReference type="PANTHER" id="PTHR30290">
    <property type="entry name" value="PERIPLASMIC BINDING COMPONENT OF ABC TRANSPORTER"/>
    <property type="match status" value="1"/>
</dbReference>
<dbReference type="SUPFAM" id="SSF53850">
    <property type="entry name" value="Periplasmic binding protein-like II"/>
    <property type="match status" value="1"/>
</dbReference>
<keyword evidence="8" id="KW-1185">Reference proteome</keyword>
<dbReference type="Gene3D" id="3.10.105.10">
    <property type="entry name" value="Dipeptide-binding Protein, Domain 3"/>
    <property type="match status" value="1"/>
</dbReference>
<dbReference type="Gene3D" id="3.40.190.10">
    <property type="entry name" value="Periplasmic binding protein-like II"/>
    <property type="match status" value="1"/>
</dbReference>
<dbReference type="Proteomes" id="UP001271780">
    <property type="component" value="Unassembled WGS sequence"/>
</dbReference>
<evidence type="ECO:0000259" key="6">
    <source>
        <dbReference type="Pfam" id="PF00496"/>
    </source>
</evidence>
<feature type="chain" id="PRO_5046354411" evidence="5">
    <location>
        <begin position="26"/>
        <end position="542"/>
    </location>
</feature>
<accession>A0ABU4X891</accession>
<evidence type="ECO:0000313" key="8">
    <source>
        <dbReference type="Proteomes" id="UP001271780"/>
    </source>
</evidence>
<proteinExistence type="inferred from homology"/>
<evidence type="ECO:0000256" key="1">
    <source>
        <dbReference type="ARBA" id="ARBA00004418"/>
    </source>
</evidence>
<dbReference type="CDD" id="cd00995">
    <property type="entry name" value="PBP2_NikA_DppA_OppA_like"/>
    <property type="match status" value="1"/>
</dbReference>
<name>A0ABU4X891_9HYPH</name>
<comment type="subcellular location">
    <subcellularLocation>
        <location evidence="1">Periplasm</location>
    </subcellularLocation>
</comment>
<protein>
    <submittedName>
        <fullName evidence="7">ABC transporter substrate-binding protein</fullName>
    </submittedName>
</protein>
<comment type="similarity">
    <text evidence="2">Belongs to the bacterial solute-binding protein 5 family.</text>
</comment>
<sequence>MSRRLIAVAASALVVLVLPGCGRSADDTKSGQNAAGSSYVDITPAGTKSHGPIVWGVYRDVQTLDPAFSFDYPDHTAVSLLCESLLREQPDSSLSPGLAKLSRPNDLTIVLDIQPDAKFWDGNQVTADDVVYSLKRHMDSAVGSFYASTFSNVKGITATGPKQVTIDFTRPDYWFDGELSSRPGVVVEKAYAEQKAKAYGTPAGGAMCSGAYELKSWVPSTGLVVVPNPNYWRKDVHPKVEQITLKGLADEASMTSSLLSGEIAGTYPQAISTLAQLKASKTVSVYQSRGQHTDALIVSNLAGPLGDVRVRQALSLALDRQSVIDTVYKGAAKLPRWIANDGTFGDAKDTFQKAFDAAPEFKQDVAKAKQLVQDAGATGKTVTIGMSTSIAVTAGVSAAYQAAGKAIGIEVKLQSVSPENFINFFIDPNARKTVDAFPTLNFGDYPDPAGLMSTVVLPNASQNYANFSDDQLTKLLEGARRTGDPEARAKLVIQAQQRFNELLPWIPTVQPTNVLIMNNELSGAVASFAYINSSFADQLGGK</sequence>
<gene>
    <name evidence="7" type="ORF">RFM27_02895</name>
</gene>
<comment type="caution">
    <text evidence="7">The sequence shown here is derived from an EMBL/GenBank/DDBJ whole genome shotgun (WGS) entry which is preliminary data.</text>
</comment>
<dbReference type="RefSeq" id="WP_320315188.1">
    <property type="nucleotide sequence ID" value="NZ_JAVIIX010000001.1"/>
</dbReference>
<dbReference type="InterPro" id="IPR000914">
    <property type="entry name" value="SBP_5_dom"/>
</dbReference>
<reference evidence="7 8" key="1">
    <citation type="submission" date="2023-08" db="EMBL/GenBank/DDBJ databases">
        <title>Implementing the SeqCode for naming new Mesorhizobium species isolated from Vachellia karroo root nodules.</title>
        <authorList>
            <person name="Van Lill M."/>
        </authorList>
    </citation>
    <scope>NUCLEOTIDE SEQUENCE [LARGE SCALE GENOMIC DNA]</scope>
    <source>
        <strain evidence="7 8">VK23A</strain>
    </source>
</reference>
<dbReference type="PANTHER" id="PTHR30290:SF10">
    <property type="entry name" value="PERIPLASMIC OLIGOPEPTIDE-BINDING PROTEIN-RELATED"/>
    <property type="match status" value="1"/>
</dbReference>
<keyword evidence="4 5" id="KW-0732">Signal</keyword>
<feature type="signal peptide" evidence="5">
    <location>
        <begin position="1"/>
        <end position="25"/>
    </location>
</feature>